<dbReference type="STRING" id="907931.GCA_000165675_01249"/>
<feature type="transmembrane region" description="Helical" evidence="9">
    <location>
        <begin position="139"/>
        <end position="161"/>
    </location>
</feature>
<dbReference type="InterPro" id="IPR022357">
    <property type="entry name" value="MIP_CS"/>
</dbReference>
<keyword evidence="4" id="KW-1003">Cell membrane</keyword>
<evidence type="ECO:0000313" key="10">
    <source>
        <dbReference type="EMBL" id="TDG68778.1"/>
    </source>
</evidence>
<feature type="transmembrane region" description="Helical" evidence="9">
    <location>
        <begin position="210"/>
        <end position="232"/>
    </location>
</feature>
<evidence type="ECO:0000313" key="11">
    <source>
        <dbReference type="Proteomes" id="UP000295681"/>
    </source>
</evidence>
<organism evidence="10 11">
    <name type="scientific">Leuconostoc fallax</name>
    <dbReference type="NCBI Taxonomy" id="1251"/>
    <lineage>
        <taxon>Bacteria</taxon>
        <taxon>Bacillati</taxon>
        <taxon>Bacillota</taxon>
        <taxon>Bacilli</taxon>
        <taxon>Lactobacillales</taxon>
        <taxon>Lactobacillaceae</taxon>
        <taxon>Leuconostoc</taxon>
    </lineage>
</organism>
<feature type="transmembrane region" description="Helical" evidence="9">
    <location>
        <begin position="33"/>
        <end position="53"/>
    </location>
</feature>
<keyword evidence="7 9" id="KW-0472">Membrane</keyword>
<dbReference type="Proteomes" id="UP000295681">
    <property type="component" value="Unassembled WGS sequence"/>
</dbReference>
<keyword evidence="11" id="KW-1185">Reference proteome</keyword>
<keyword evidence="6 9" id="KW-1133">Transmembrane helix</keyword>
<feature type="transmembrane region" description="Helical" evidence="9">
    <location>
        <begin position="168"/>
        <end position="190"/>
    </location>
</feature>
<evidence type="ECO:0000256" key="2">
    <source>
        <dbReference type="ARBA" id="ARBA00006175"/>
    </source>
</evidence>
<evidence type="ECO:0000256" key="4">
    <source>
        <dbReference type="ARBA" id="ARBA00022475"/>
    </source>
</evidence>
<proteinExistence type="inferred from homology"/>
<dbReference type="PANTHER" id="PTHR19139">
    <property type="entry name" value="AQUAPORIN TRANSPORTER"/>
    <property type="match status" value="1"/>
</dbReference>
<dbReference type="PROSITE" id="PS00221">
    <property type="entry name" value="MIP"/>
    <property type="match status" value="1"/>
</dbReference>
<dbReference type="PRINTS" id="PR00783">
    <property type="entry name" value="MINTRINSICP"/>
</dbReference>
<dbReference type="SUPFAM" id="SSF81338">
    <property type="entry name" value="Aquaporin-like"/>
    <property type="match status" value="1"/>
</dbReference>
<feature type="transmembrane region" description="Helical" evidence="9">
    <location>
        <begin position="74"/>
        <end position="96"/>
    </location>
</feature>
<keyword evidence="5 8" id="KW-0812">Transmembrane</keyword>
<dbReference type="RefSeq" id="WP_010007435.1">
    <property type="nucleotide sequence ID" value="NZ_JAGYGP010000002.1"/>
</dbReference>
<evidence type="ECO:0008006" key="12">
    <source>
        <dbReference type="Google" id="ProtNLM"/>
    </source>
</evidence>
<protein>
    <recommendedName>
        <fullName evidence="12">MIP family channel protein</fullName>
    </recommendedName>
</protein>
<dbReference type="InterPro" id="IPR034294">
    <property type="entry name" value="Aquaporin_transptr"/>
</dbReference>
<comment type="similarity">
    <text evidence="2 8">Belongs to the MIP/aquaporin (TC 1.A.8) family.</text>
</comment>
<dbReference type="Gene3D" id="1.20.1080.10">
    <property type="entry name" value="Glycerol uptake facilitator protein"/>
    <property type="match status" value="1"/>
</dbReference>
<comment type="subcellular location">
    <subcellularLocation>
        <location evidence="1">Cell membrane</location>
        <topology evidence="1">Multi-pass membrane protein</topology>
    </subcellularLocation>
</comment>
<dbReference type="InterPro" id="IPR000425">
    <property type="entry name" value="MIP"/>
</dbReference>
<feature type="transmembrane region" description="Helical" evidence="9">
    <location>
        <begin position="7"/>
        <end position="27"/>
    </location>
</feature>
<dbReference type="GO" id="GO:0015250">
    <property type="term" value="F:water channel activity"/>
    <property type="evidence" value="ECO:0007669"/>
    <property type="project" value="TreeGrafter"/>
</dbReference>
<evidence type="ECO:0000256" key="1">
    <source>
        <dbReference type="ARBA" id="ARBA00004651"/>
    </source>
</evidence>
<dbReference type="GO" id="GO:0005886">
    <property type="term" value="C:plasma membrane"/>
    <property type="evidence" value="ECO:0007669"/>
    <property type="project" value="UniProtKB-SubCell"/>
</dbReference>
<evidence type="ECO:0000256" key="5">
    <source>
        <dbReference type="ARBA" id="ARBA00022692"/>
    </source>
</evidence>
<keyword evidence="3 8" id="KW-0813">Transport</keyword>
<evidence type="ECO:0000256" key="7">
    <source>
        <dbReference type="ARBA" id="ARBA00023136"/>
    </source>
</evidence>
<reference evidence="10 11" key="1">
    <citation type="journal article" date="2019" name="Appl. Microbiol. Biotechnol.">
        <title>Uncovering carbohydrate metabolism through a genotype-phenotype association study of 56 lactic acid bacteria genomes.</title>
        <authorList>
            <person name="Buron-Moles G."/>
            <person name="Chailyan A."/>
            <person name="Dolejs I."/>
            <person name="Forster J."/>
            <person name="Miks M.H."/>
        </authorList>
    </citation>
    <scope>NUCLEOTIDE SEQUENCE [LARGE SCALE GENOMIC DNA]</scope>
    <source>
        <strain evidence="10 11">ATCC 700006</strain>
    </source>
</reference>
<evidence type="ECO:0000256" key="6">
    <source>
        <dbReference type="ARBA" id="ARBA00022989"/>
    </source>
</evidence>
<comment type="caution">
    <text evidence="10">The sequence shown here is derived from an EMBL/GenBank/DDBJ whole genome shotgun (WGS) entry which is preliminary data.</text>
</comment>
<dbReference type="EMBL" id="PUFI01000009">
    <property type="protein sequence ID" value="TDG68778.1"/>
    <property type="molecule type" value="Genomic_DNA"/>
</dbReference>
<evidence type="ECO:0000256" key="3">
    <source>
        <dbReference type="ARBA" id="ARBA00022448"/>
    </source>
</evidence>
<dbReference type="PANTHER" id="PTHR19139:SF199">
    <property type="entry name" value="MIP17260P"/>
    <property type="match status" value="1"/>
</dbReference>
<evidence type="ECO:0000256" key="9">
    <source>
        <dbReference type="SAM" id="Phobius"/>
    </source>
</evidence>
<name>A0A4R5N9R2_9LACO</name>
<dbReference type="AlphaFoldDB" id="A0A4R5N9R2"/>
<accession>A0A4R5N9R2</accession>
<dbReference type="InterPro" id="IPR023271">
    <property type="entry name" value="Aquaporin-like"/>
</dbReference>
<evidence type="ECO:0000256" key="8">
    <source>
        <dbReference type="RuleBase" id="RU000477"/>
    </source>
</evidence>
<sequence>MRKYIAEFIGTFILVAIGTGSVVYSAATAQSPITIGLSFAVALAVAIYAFGPISGGHFNPAVSLSMAIQKRLSWIDFIGYIFAQFLGAILASAAIYGGVAPYLKSSTVTSALSGQSMTVSQFVNLAGLGQTNFSNGQEWYALAIEFVITFLFVLVVSILTLQRHTPAPIIIGLWLGILIIVVMPITGGSLNPARALAPALFVQGKALAHIWVYLIANFAGGALAAVVTKFFLTKEEETEVQAEA</sequence>
<dbReference type="Pfam" id="PF00230">
    <property type="entry name" value="MIP"/>
    <property type="match status" value="1"/>
</dbReference>
<gene>
    <name evidence="10" type="ORF">C5L23_000697</name>
</gene>